<feature type="compositionally biased region" description="Polar residues" evidence="1">
    <location>
        <begin position="144"/>
        <end position="164"/>
    </location>
</feature>
<dbReference type="STRING" id="72664.V4MQL4"/>
<dbReference type="AlphaFoldDB" id="V4MQL4"/>
<reference evidence="3 4" key="1">
    <citation type="journal article" date="2013" name="Front. Plant Sci.">
        <title>The Reference Genome of the Halophytic Plant Eutrema salsugineum.</title>
        <authorList>
            <person name="Yang R."/>
            <person name="Jarvis D.E."/>
            <person name="Chen H."/>
            <person name="Beilstein M.A."/>
            <person name="Grimwood J."/>
            <person name="Jenkins J."/>
            <person name="Shu S."/>
            <person name="Prochnik S."/>
            <person name="Xin M."/>
            <person name="Ma C."/>
            <person name="Schmutz J."/>
            <person name="Wing R.A."/>
            <person name="Mitchell-Olds T."/>
            <person name="Schumaker K.S."/>
            <person name="Wang X."/>
        </authorList>
    </citation>
    <scope>NUCLEOTIDE SEQUENCE [LARGE SCALE GENOMIC DNA]</scope>
</reference>
<evidence type="ECO:0000259" key="2">
    <source>
        <dbReference type="PROSITE" id="PS50076"/>
    </source>
</evidence>
<evidence type="ECO:0000313" key="4">
    <source>
        <dbReference type="Proteomes" id="UP000030689"/>
    </source>
</evidence>
<organism evidence="3 4">
    <name type="scientific">Eutrema salsugineum</name>
    <name type="common">Saltwater cress</name>
    <name type="synonym">Sisymbrium salsugineum</name>
    <dbReference type="NCBI Taxonomy" id="72664"/>
    <lineage>
        <taxon>Eukaryota</taxon>
        <taxon>Viridiplantae</taxon>
        <taxon>Streptophyta</taxon>
        <taxon>Embryophyta</taxon>
        <taxon>Tracheophyta</taxon>
        <taxon>Spermatophyta</taxon>
        <taxon>Magnoliopsida</taxon>
        <taxon>eudicotyledons</taxon>
        <taxon>Gunneridae</taxon>
        <taxon>Pentapetalae</taxon>
        <taxon>rosids</taxon>
        <taxon>malvids</taxon>
        <taxon>Brassicales</taxon>
        <taxon>Brassicaceae</taxon>
        <taxon>Eutremeae</taxon>
        <taxon>Eutrema</taxon>
    </lineage>
</organism>
<dbReference type="KEGG" id="eus:EUTSA_v10027069mg"/>
<name>V4MQL4_EUTSA</name>
<feature type="domain" description="J" evidence="2">
    <location>
        <begin position="70"/>
        <end position="134"/>
    </location>
</feature>
<dbReference type="OrthoDB" id="10250354at2759"/>
<dbReference type="Gramene" id="ESQ55413">
    <property type="protein sequence ID" value="ESQ55413"/>
    <property type="gene ID" value="EUTSA_v10027069mg"/>
</dbReference>
<protein>
    <recommendedName>
        <fullName evidence="2">J domain-containing protein</fullName>
    </recommendedName>
</protein>
<dbReference type="PROSITE" id="PS50076">
    <property type="entry name" value="DNAJ_2"/>
    <property type="match status" value="1"/>
</dbReference>
<dbReference type="Pfam" id="PF23551">
    <property type="entry name" value="Zn_ribbon_20"/>
    <property type="match status" value="1"/>
</dbReference>
<feature type="region of interest" description="Disordered" evidence="1">
    <location>
        <begin position="131"/>
        <end position="166"/>
    </location>
</feature>
<gene>
    <name evidence="3" type="ORF">EUTSA_v10027069mg</name>
</gene>
<sequence length="292" mass="33057">MESNMFEARRAVFIAERKISENDYVGAKQFVNKAQNLYPKLDGLKQMSIMINVYISASNKINEEGEAECDWYGVLGVDHLADDETVKKQYKKLALLLHPDKNKCKGAEGAFKLVLEAWCLLSDKAKRNAYDQKWKSKEAKTETQKPTNPQKPASTNKTAPVNPSKQRKGGMFWTMCNRCKTPCEFLKDSCLNKAILCPNCGQTFIATKKTPWGNFVVRPSASTSHQKHPQASPKSYSESVKASTFNCVKATNQAQKRSKRGPEETFAAVEMIRKKLRKDVSKFSFHRRCVMP</sequence>
<dbReference type="EMBL" id="KI517384">
    <property type="protein sequence ID" value="ESQ55413.1"/>
    <property type="molecule type" value="Genomic_DNA"/>
</dbReference>
<dbReference type="Proteomes" id="UP000030689">
    <property type="component" value="Unassembled WGS sequence"/>
</dbReference>
<evidence type="ECO:0000313" key="3">
    <source>
        <dbReference type="EMBL" id="ESQ55413.1"/>
    </source>
</evidence>
<dbReference type="InterPro" id="IPR001623">
    <property type="entry name" value="DnaJ_domain"/>
</dbReference>
<dbReference type="Gene3D" id="1.10.287.110">
    <property type="entry name" value="DnaJ domain"/>
    <property type="match status" value="1"/>
</dbReference>
<dbReference type="PRINTS" id="PR00625">
    <property type="entry name" value="JDOMAIN"/>
</dbReference>
<feature type="compositionally biased region" description="Basic and acidic residues" evidence="1">
    <location>
        <begin position="131"/>
        <end position="143"/>
    </location>
</feature>
<dbReference type="PANTHER" id="PTHR44137">
    <property type="entry name" value="BNAC03G44070D PROTEIN"/>
    <property type="match status" value="1"/>
</dbReference>
<dbReference type="SUPFAM" id="SSF46565">
    <property type="entry name" value="Chaperone J-domain"/>
    <property type="match status" value="1"/>
</dbReference>
<accession>V4MQL4</accession>
<keyword evidence="4" id="KW-1185">Reference proteome</keyword>
<dbReference type="CDD" id="cd06257">
    <property type="entry name" value="DnaJ"/>
    <property type="match status" value="1"/>
</dbReference>
<dbReference type="PANTHER" id="PTHR44137:SF32">
    <property type="entry name" value="DNAJ HEAT SHOCK AMINO-TERMINAL DOMAIN PROTEIN"/>
    <property type="match status" value="1"/>
</dbReference>
<dbReference type="OMA" id="KQMSIMI"/>
<evidence type="ECO:0000256" key="1">
    <source>
        <dbReference type="SAM" id="MobiDB-lite"/>
    </source>
</evidence>
<dbReference type="Pfam" id="PF00226">
    <property type="entry name" value="DnaJ"/>
    <property type="match status" value="1"/>
</dbReference>
<proteinExistence type="predicted"/>
<dbReference type="eggNOG" id="ENOG502QQV4">
    <property type="taxonomic scope" value="Eukaryota"/>
</dbReference>
<dbReference type="InterPro" id="IPR036869">
    <property type="entry name" value="J_dom_sf"/>
</dbReference>
<dbReference type="InterPro" id="IPR056988">
    <property type="entry name" value="Zn_ribbon_pln"/>
</dbReference>
<dbReference type="SMART" id="SM00271">
    <property type="entry name" value="DnaJ"/>
    <property type="match status" value="1"/>
</dbReference>